<gene>
    <name evidence="1" type="ORF">EXIGLDRAFT_65199</name>
</gene>
<evidence type="ECO:0000313" key="2">
    <source>
        <dbReference type="Proteomes" id="UP000077266"/>
    </source>
</evidence>
<protein>
    <submittedName>
        <fullName evidence="1">Uncharacterized protein</fullName>
    </submittedName>
</protein>
<name>A0A165P274_EXIGL</name>
<dbReference type="Gene3D" id="2.60.120.260">
    <property type="entry name" value="Galactose-binding domain-like"/>
    <property type="match status" value="1"/>
</dbReference>
<sequence>MARNVTVDDEQLVFTPFWKPSSECDGCSAAPTAAQMAFVHDGTWHDGARQADGSPGVMTMSYTFTGTAVYVYGITINGTSARPAIKNVDLTFTLNNAHAGDFTYAPDATVTDYHFNVLFFSKTGLPNAQYTLQMSLNPHSFALLDYVQYT</sequence>
<accession>A0A165P274</accession>
<keyword evidence="2" id="KW-1185">Reference proteome</keyword>
<reference evidence="1 2" key="1">
    <citation type="journal article" date="2016" name="Mol. Biol. Evol.">
        <title>Comparative Genomics of Early-Diverging Mushroom-Forming Fungi Provides Insights into the Origins of Lignocellulose Decay Capabilities.</title>
        <authorList>
            <person name="Nagy L.G."/>
            <person name="Riley R."/>
            <person name="Tritt A."/>
            <person name="Adam C."/>
            <person name="Daum C."/>
            <person name="Floudas D."/>
            <person name="Sun H."/>
            <person name="Yadav J.S."/>
            <person name="Pangilinan J."/>
            <person name="Larsson K.H."/>
            <person name="Matsuura K."/>
            <person name="Barry K."/>
            <person name="Labutti K."/>
            <person name="Kuo R."/>
            <person name="Ohm R.A."/>
            <person name="Bhattacharya S.S."/>
            <person name="Shirouzu T."/>
            <person name="Yoshinaga Y."/>
            <person name="Martin F.M."/>
            <person name="Grigoriev I.V."/>
            <person name="Hibbett D.S."/>
        </authorList>
    </citation>
    <scope>NUCLEOTIDE SEQUENCE [LARGE SCALE GENOMIC DNA]</scope>
    <source>
        <strain evidence="1 2">HHB12029</strain>
    </source>
</reference>
<dbReference type="EMBL" id="KV425893">
    <property type="protein sequence ID" value="KZW01538.1"/>
    <property type="molecule type" value="Genomic_DNA"/>
</dbReference>
<dbReference type="OrthoDB" id="3268736at2759"/>
<evidence type="ECO:0000313" key="1">
    <source>
        <dbReference type="EMBL" id="KZW01538.1"/>
    </source>
</evidence>
<dbReference type="AlphaFoldDB" id="A0A165P274"/>
<dbReference type="STRING" id="1314781.A0A165P274"/>
<proteinExistence type="predicted"/>
<dbReference type="InParanoid" id="A0A165P274"/>
<organism evidence="1 2">
    <name type="scientific">Exidia glandulosa HHB12029</name>
    <dbReference type="NCBI Taxonomy" id="1314781"/>
    <lineage>
        <taxon>Eukaryota</taxon>
        <taxon>Fungi</taxon>
        <taxon>Dikarya</taxon>
        <taxon>Basidiomycota</taxon>
        <taxon>Agaricomycotina</taxon>
        <taxon>Agaricomycetes</taxon>
        <taxon>Auriculariales</taxon>
        <taxon>Exidiaceae</taxon>
        <taxon>Exidia</taxon>
    </lineage>
</organism>
<dbReference type="Proteomes" id="UP000077266">
    <property type="component" value="Unassembled WGS sequence"/>
</dbReference>